<feature type="binding site" evidence="17">
    <location>
        <position position="122"/>
    </location>
    <ligand>
        <name>Mg(2+)</name>
        <dbReference type="ChEBI" id="CHEBI:18420"/>
    </ligand>
</feature>
<evidence type="ECO:0000256" key="13">
    <source>
        <dbReference type="ARBA" id="ARBA00029789"/>
    </source>
</evidence>
<evidence type="ECO:0000256" key="4">
    <source>
        <dbReference type="ARBA" id="ARBA00011987"/>
    </source>
</evidence>
<dbReference type="EMBL" id="CP001014">
    <property type="protein sequence ID" value="ACB40271.1"/>
    <property type="molecule type" value="Genomic_DNA"/>
</dbReference>
<keyword evidence="12 17" id="KW-0460">Magnesium</keyword>
<dbReference type="InterPro" id="IPR023465">
    <property type="entry name" value="Riboflavin_kinase_dom_sf"/>
</dbReference>
<dbReference type="Pfam" id="PF01982">
    <property type="entry name" value="CTP-dep_RFKase"/>
    <property type="match status" value="1"/>
</dbReference>
<dbReference type="HAMAP" id="MF_01285">
    <property type="entry name" value="Riboflavin_kinase"/>
    <property type="match status" value="1"/>
</dbReference>
<dbReference type="RefSeq" id="WP_012350690.1">
    <property type="nucleotide sequence ID" value="NC_010525.1"/>
</dbReference>
<evidence type="ECO:0000256" key="9">
    <source>
        <dbReference type="ARBA" id="ARBA00022723"/>
    </source>
</evidence>
<dbReference type="GO" id="GO:0000287">
    <property type="term" value="F:magnesium ion binding"/>
    <property type="evidence" value="ECO:0007669"/>
    <property type="project" value="UniProtKB-UniRule"/>
</dbReference>
<dbReference type="GO" id="GO:0000166">
    <property type="term" value="F:nucleotide binding"/>
    <property type="evidence" value="ECO:0007669"/>
    <property type="project" value="UniProtKB-UniRule"/>
</dbReference>
<feature type="binding site" evidence="17">
    <location>
        <position position="120"/>
    </location>
    <ligand>
        <name>Mg(2+)</name>
        <dbReference type="ChEBI" id="CHEBI:18420"/>
    </ligand>
</feature>
<dbReference type="InterPro" id="IPR023602">
    <property type="entry name" value="Riboflavin_kinase_CTP-dep"/>
</dbReference>
<dbReference type="GO" id="GO:0009231">
    <property type="term" value="P:riboflavin biosynthetic process"/>
    <property type="evidence" value="ECO:0007669"/>
    <property type="project" value="InterPro"/>
</dbReference>
<evidence type="ECO:0000256" key="16">
    <source>
        <dbReference type="ARBA" id="ARBA00047857"/>
    </source>
</evidence>
<keyword evidence="20" id="KW-1185">Reference proteome</keyword>
<evidence type="ECO:0000256" key="5">
    <source>
        <dbReference type="ARBA" id="ARBA00017394"/>
    </source>
</evidence>
<dbReference type="OrthoDB" id="30955at2157"/>
<dbReference type="SUPFAM" id="SSF46785">
    <property type="entry name" value="Winged helix' DNA-binding domain"/>
    <property type="match status" value="1"/>
</dbReference>
<evidence type="ECO:0000256" key="7">
    <source>
        <dbReference type="ARBA" id="ARBA00022643"/>
    </source>
</evidence>
<feature type="domain" description="Riboflavin kinase" evidence="18">
    <location>
        <begin position="88"/>
        <end position="208"/>
    </location>
</feature>
<dbReference type="InterPro" id="IPR023470">
    <property type="entry name" value="Riboflavin_kinase_archaeal"/>
</dbReference>
<evidence type="ECO:0000313" key="19">
    <source>
        <dbReference type="EMBL" id="ACB40271.1"/>
    </source>
</evidence>
<evidence type="ECO:0000256" key="6">
    <source>
        <dbReference type="ARBA" id="ARBA00022630"/>
    </source>
</evidence>
<protein>
    <recommendedName>
        <fullName evidence="5 17">Riboflavin kinase</fullName>
        <shortName evidence="17">RFK</shortName>
        <ecNumber evidence="4 17">2.7.1.161</ecNumber>
    </recommendedName>
    <alternativeName>
        <fullName evidence="14 17">CTP-dependent riboflavin kinase</fullName>
    </alternativeName>
    <alternativeName>
        <fullName evidence="15 17">CTP:riboflavin 5'-phosphotransferase</fullName>
    </alternativeName>
    <alternativeName>
        <fullName evidence="13 17">Flavokinase</fullName>
    </alternativeName>
</protein>
<keyword evidence="10 17" id="KW-0547">Nucleotide-binding</keyword>
<dbReference type="STRING" id="444157.Tneu_1345"/>
<proteinExistence type="inferred from homology"/>
<dbReference type="Gene3D" id="2.40.30.30">
    <property type="entry name" value="Riboflavin kinase-like"/>
    <property type="match status" value="1"/>
</dbReference>
<keyword evidence="7 17" id="KW-0288">FMN</keyword>
<feature type="binding site" evidence="17">
    <location>
        <begin position="190"/>
        <end position="193"/>
    </location>
    <ligand>
        <name>CDP</name>
        <dbReference type="ChEBI" id="CHEBI:58069"/>
    </ligand>
</feature>
<evidence type="ECO:0000256" key="17">
    <source>
        <dbReference type="HAMAP-Rule" id="MF_01285"/>
    </source>
</evidence>
<evidence type="ECO:0000256" key="11">
    <source>
        <dbReference type="ARBA" id="ARBA00022777"/>
    </source>
</evidence>
<dbReference type="EC" id="2.7.1.161" evidence="4 17"/>
<evidence type="ECO:0000256" key="15">
    <source>
        <dbReference type="ARBA" id="ARBA00033116"/>
    </source>
</evidence>
<feature type="binding site" evidence="17">
    <location>
        <position position="177"/>
    </location>
    <ligand>
        <name>FMN</name>
        <dbReference type="ChEBI" id="CHEBI:58210"/>
    </ligand>
</feature>
<name>B1Y942_PYRNV</name>
<evidence type="ECO:0000313" key="20">
    <source>
        <dbReference type="Proteomes" id="UP000001694"/>
    </source>
</evidence>
<dbReference type="UniPathway" id="UPA00276">
    <property type="reaction ID" value="UER00929"/>
</dbReference>
<keyword evidence="11 17" id="KW-0418">Kinase</keyword>
<keyword evidence="6 17" id="KW-0285">Flavoprotein</keyword>
<keyword evidence="9 17" id="KW-0479">Metal-binding</keyword>
<evidence type="ECO:0000256" key="10">
    <source>
        <dbReference type="ARBA" id="ARBA00022741"/>
    </source>
</evidence>
<keyword evidence="8 17" id="KW-0808">Transferase</keyword>
<dbReference type="PANTHER" id="PTHR40706:SF1">
    <property type="entry name" value="RIBOFLAVIN KINASE"/>
    <property type="match status" value="1"/>
</dbReference>
<dbReference type="SUPFAM" id="SSF82114">
    <property type="entry name" value="Riboflavin kinase-like"/>
    <property type="match status" value="1"/>
</dbReference>
<feature type="binding site" evidence="17">
    <location>
        <begin position="91"/>
        <end position="96"/>
    </location>
    <ligand>
        <name>CDP</name>
        <dbReference type="ChEBI" id="CHEBI:58069"/>
    </ligand>
</feature>
<dbReference type="KEGG" id="tne:Tneu_1345"/>
<comment type="caution">
    <text evidence="17">Lacks conserved residue(s) required for the propagation of feature annotation.</text>
</comment>
<comment type="function">
    <text evidence="1 17">Catalyzes the CTP-dependent phosphorylation of riboflavin (vitamin B2) to form flavin mononucleotide (FMN).</text>
</comment>
<organism evidence="19 20">
    <name type="scientific">Pyrobaculum neutrophilum (strain DSM 2338 / JCM 9278 / NBRC 100436 / V24Sta)</name>
    <name type="common">Thermoproteus neutrophilus</name>
    <dbReference type="NCBI Taxonomy" id="444157"/>
    <lineage>
        <taxon>Archaea</taxon>
        <taxon>Thermoproteota</taxon>
        <taxon>Thermoprotei</taxon>
        <taxon>Thermoproteales</taxon>
        <taxon>Thermoproteaceae</taxon>
        <taxon>Pyrobaculum</taxon>
    </lineage>
</organism>
<feature type="binding site" evidence="17">
    <location>
        <position position="185"/>
    </location>
    <ligand>
        <name>FMN</name>
        <dbReference type="ChEBI" id="CHEBI:58210"/>
    </ligand>
</feature>
<dbReference type="AlphaFoldDB" id="B1Y942"/>
<evidence type="ECO:0000256" key="8">
    <source>
        <dbReference type="ARBA" id="ARBA00022679"/>
    </source>
</evidence>
<evidence type="ECO:0000256" key="2">
    <source>
        <dbReference type="ARBA" id="ARBA00005219"/>
    </source>
</evidence>
<sequence length="211" mass="23481">MECVDRRLVGDLIAVSSVEGLPVSEAARRLCLTRQGLYKLLRHLREGGYVEEGPVVKLSQRGKDLLSSVLRDLLIYFNIASLKLLGQVVSGLGEGAFYMSLEGYRRAVERLLGFTPYPGTLNLKLDPKSMAYRRYLDSLPGVHIPGFSDGVRTYGAVKAFRARIRDIEGAVVMPERTHHPTDVVEVIAPVKLREALGLRDGDKVEIEIYLD</sequence>
<evidence type="ECO:0000256" key="3">
    <source>
        <dbReference type="ARBA" id="ARBA00006428"/>
    </source>
</evidence>
<comment type="catalytic activity">
    <reaction evidence="16 17">
        <text>riboflavin + CTP = CDP + FMN + H(+)</text>
        <dbReference type="Rhea" id="RHEA:25021"/>
        <dbReference type="ChEBI" id="CHEBI:15378"/>
        <dbReference type="ChEBI" id="CHEBI:37563"/>
        <dbReference type="ChEBI" id="CHEBI:57986"/>
        <dbReference type="ChEBI" id="CHEBI:58069"/>
        <dbReference type="ChEBI" id="CHEBI:58210"/>
        <dbReference type="EC" id="2.7.1.161"/>
    </reaction>
</comment>
<dbReference type="eggNOG" id="arCOG01904">
    <property type="taxonomic scope" value="Archaea"/>
</dbReference>
<dbReference type="PANTHER" id="PTHR40706">
    <property type="entry name" value="RIBOFLAVIN KINASE"/>
    <property type="match status" value="1"/>
</dbReference>
<evidence type="ECO:0000259" key="18">
    <source>
        <dbReference type="Pfam" id="PF01982"/>
    </source>
</evidence>
<comment type="pathway">
    <text evidence="2 17">Cofactor biosynthesis; FMN biosynthesis; FMN from riboflavin (CTP route): step 1/1.</text>
</comment>
<dbReference type="Proteomes" id="UP000001694">
    <property type="component" value="Chromosome"/>
</dbReference>
<accession>B1Y942</accession>
<dbReference type="HOGENOM" id="CLU_088476_0_0_2"/>
<reference evidence="19" key="1">
    <citation type="submission" date="2008-03" db="EMBL/GenBank/DDBJ databases">
        <title>Complete sequence of Thermoproteus neutrophilus V24Sta.</title>
        <authorList>
            <consortium name="US DOE Joint Genome Institute"/>
            <person name="Copeland A."/>
            <person name="Lucas S."/>
            <person name="Lapidus A."/>
            <person name="Glavina del Rio T."/>
            <person name="Dalin E."/>
            <person name="Tice H."/>
            <person name="Bruce D."/>
            <person name="Goodwin L."/>
            <person name="Pitluck S."/>
            <person name="Sims D."/>
            <person name="Brettin T."/>
            <person name="Detter J.C."/>
            <person name="Han C."/>
            <person name="Kuske C.R."/>
            <person name="Schmutz J."/>
            <person name="Larimer F."/>
            <person name="Land M."/>
            <person name="Hauser L."/>
            <person name="Kyrpides N."/>
            <person name="Mikhailova N."/>
            <person name="Biddle J.F."/>
            <person name="Zhang Z."/>
            <person name="Fitz-Gibbon S.T."/>
            <person name="Lowe T.M."/>
            <person name="Saltikov C."/>
            <person name="House C.H."/>
            <person name="Richardson P."/>
        </authorList>
    </citation>
    <scope>NUCLEOTIDE SEQUENCE [LARGE SCALE GENOMIC DNA]</scope>
    <source>
        <strain evidence="19">V24Sta</strain>
    </source>
</reference>
<comment type="similarity">
    <text evidence="3 17">Belongs to the archaeal riboflavin kinase family.</text>
</comment>
<comment type="cofactor">
    <cofactor evidence="17">
        <name>Mg(2+)</name>
        <dbReference type="ChEBI" id="CHEBI:18420"/>
    </cofactor>
    <text evidence="17">Binds 1 Mg(2+) ion per subunit.</text>
</comment>
<evidence type="ECO:0000256" key="14">
    <source>
        <dbReference type="ARBA" id="ARBA00030544"/>
    </source>
</evidence>
<dbReference type="GO" id="GO:0009398">
    <property type="term" value="P:FMN biosynthetic process"/>
    <property type="evidence" value="ECO:0007669"/>
    <property type="project" value="UniProtKB-UniRule"/>
</dbReference>
<dbReference type="GeneID" id="6165200"/>
<evidence type="ECO:0000256" key="1">
    <source>
        <dbReference type="ARBA" id="ARBA00003072"/>
    </source>
</evidence>
<dbReference type="GO" id="GO:0008531">
    <property type="term" value="F:riboflavin kinase activity"/>
    <property type="evidence" value="ECO:0007669"/>
    <property type="project" value="InterPro"/>
</dbReference>
<dbReference type="InterPro" id="IPR036390">
    <property type="entry name" value="WH_DNA-bd_sf"/>
</dbReference>
<dbReference type="InterPro" id="IPR039063">
    <property type="entry name" value="RibK_CTP-dep"/>
</dbReference>
<evidence type="ECO:0000256" key="12">
    <source>
        <dbReference type="ARBA" id="ARBA00022842"/>
    </source>
</evidence>
<gene>
    <name evidence="17" type="primary">ribK</name>
    <name evidence="19" type="ordered locus">Tneu_1345</name>
</gene>